<reference evidence="2 3" key="1">
    <citation type="submission" date="2018-06" db="EMBL/GenBank/DDBJ databases">
        <title>OYT1 Genome Sequencing.</title>
        <authorList>
            <person name="Kato S."/>
            <person name="Itoh T."/>
            <person name="Ohkuma M."/>
        </authorList>
    </citation>
    <scope>NUCLEOTIDE SEQUENCE [LARGE SCALE GENOMIC DNA]</scope>
    <source>
        <strain evidence="2 3">OYT1</strain>
    </source>
</reference>
<protein>
    <submittedName>
        <fullName evidence="2">Oxidoreductase molybdopterin binding domain</fullName>
    </submittedName>
</protein>
<sequence length="168" mass="18416">MTFLRTLFALSLLAWLPSASAADYAALKNPLASLTGSVAELLISGGSKPVKLTQAEIERLPIYQTTLTTHWGQRGTFQGVLLTDLLKAQKLIGRPLSLVALDGYRDNLSASDIESSPAILATRLNGRPISYADKGPFILLWPQKEQLALQGKMRLSDWIWGLNEIRAK</sequence>
<gene>
    <name evidence="2" type="ORF">OYT1_ch0524</name>
</gene>
<dbReference type="STRING" id="1188319.OYT1_00228"/>
<dbReference type="OrthoDB" id="9798763at2"/>
<dbReference type="Gene3D" id="3.90.420.10">
    <property type="entry name" value="Oxidoreductase, molybdopterin-binding domain"/>
    <property type="match status" value="1"/>
</dbReference>
<keyword evidence="3" id="KW-1185">Reference proteome</keyword>
<accession>A0A2Z6G9I6</accession>
<dbReference type="Proteomes" id="UP000033070">
    <property type="component" value="Chromosome"/>
</dbReference>
<proteinExistence type="predicted"/>
<dbReference type="RefSeq" id="WP_062625482.1">
    <property type="nucleotide sequence ID" value="NZ_AP018738.1"/>
</dbReference>
<dbReference type="EMBL" id="AP018738">
    <property type="protein sequence ID" value="BBE50093.1"/>
    <property type="molecule type" value="Genomic_DNA"/>
</dbReference>
<feature type="chain" id="PRO_5017282773" evidence="1">
    <location>
        <begin position="22"/>
        <end position="168"/>
    </location>
</feature>
<dbReference type="InterPro" id="IPR036374">
    <property type="entry name" value="OxRdtase_Mopterin-bd_sf"/>
</dbReference>
<name>A0A2Z6G9I6_9PROT</name>
<organism evidence="2 3">
    <name type="scientific">Ferriphaselus amnicola</name>
    <dbReference type="NCBI Taxonomy" id="1188319"/>
    <lineage>
        <taxon>Bacteria</taxon>
        <taxon>Pseudomonadati</taxon>
        <taxon>Pseudomonadota</taxon>
        <taxon>Betaproteobacteria</taxon>
        <taxon>Nitrosomonadales</taxon>
        <taxon>Gallionellaceae</taxon>
        <taxon>Ferriphaselus</taxon>
    </lineage>
</organism>
<dbReference type="SUPFAM" id="SSF56524">
    <property type="entry name" value="Oxidoreductase molybdopterin-binding domain"/>
    <property type="match status" value="1"/>
</dbReference>
<evidence type="ECO:0000313" key="3">
    <source>
        <dbReference type="Proteomes" id="UP000033070"/>
    </source>
</evidence>
<evidence type="ECO:0000313" key="2">
    <source>
        <dbReference type="EMBL" id="BBE50093.1"/>
    </source>
</evidence>
<dbReference type="AlphaFoldDB" id="A0A2Z6G9I6"/>
<evidence type="ECO:0000256" key="1">
    <source>
        <dbReference type="SAM" id="SignalP"/>
    </source>
</evidence>
<feature type="signal peptide" evidence="1">
    <location>
        <begin position="1"/>
        <end position="21"/>
    </location>
</feature>
<dbReference type="KEGG" id="fam:OYT1_ch0524"/>
<keyword evidence="1" id="KW-0732">Signal</keyword>